<feature type="domain" description="UPF0261" evidence="1">
    <location>
        <begin position="2"/>
        <end position="175"/>
    </location>
</feature>
<proteinExistence type="predicted"/>
<evidence type="ECO:0000313" key="4">
    <source>
        <dbReference type="Proteomes" id="UP000033558"/>
    </source>
</evidence>
<accession>A0A0F4M020</accession>
<dbReference type="InterPro" id="IPR051353">
    <property type="entry name" value="Tobamovirus_resist_UPF0261"/>
</dbReference>
<dbReference type="InterPro" id="IPR056778">
    <property type="entry name" value="UPF0261_C"/>
</dbReference>
<evidence type="ECO:0000259" key="1">
    <source>
        <dbReference type="Pfam" id="PF06792"/>
    </source>
</evidence>
<keyword evidence="4" id="KW-1185">Reference proteome</keyword>
<dbReference type="PIRSF" id="PIRSF033271">
    <property type="entry name" value="UCP033271"/>
    <property type="match status" value="1"/>
</dbReference>
<dbReference type="Pfam" id="PF06792">
    <property type="entry name" value="UPF0261"/>
    <property type="match status" value="1"/>
</dbReference>
<dbReference type="RefSeq" id="WP_046315202.1">
    <property type="nucleotide sequence ID" value="NZ_JAMBJK010000021.1"/>
</dbReference>
<sequence>MKTVALVGTFDTKGAEFAYVKEVLEHLKLQVLTINVGVFTPKLKPDIAAEQIAAAQGQTLADLRGHSTRGEINEILAQGLKKVLPQLYQANRFQGIMSLGGSGGTSLVTPALQELPLGVPKVMVSTVASGDTSLYVGTSDINMFPSIVDVSGLNPVSTMIFRNAACALAGMVQNEVPLAAEDKPVVGATMFGVTTPAVDHARELLAQQNIDTLVFHATGTGGRTLEKLITQGYFQGVLDLTTTEIADQLFGGVLAAGPQRLEAGINAKIPQVIAPGALDMVNFGAWDTVPEAYQQRNLVKHNSSVTLMRTTREENVRMAHFIAQKLNAAQAPLKLVLPTKGFSQLDASGQPFDDPEADQALITTLHQEITNAQVEIIELPYNINDPEFTEYCVQALQQLMAERN</sequence>
<dbReference type="PATRIC" id="fig|1218492.5.peg.191"/>
<dbReference type="OrthoDB" id="9776369at2"/>
<organism evidence="3 4">
    <name type="scientific">Bombilactobacillus mellifer</name>
    <dbReference type="NCBI Taxonomy" id="1218492"/>
    <lineage>
        <taxon>Bacteria</taxon>
        <taxon>Bacillati</taxon>
        <taxon>Bacillota</taxon>
        <taxon>Bacilli</taxon>
        <taxon>Lactobacillales</taxon>
        <taxon>Lactobacillaceae</taxon>
        <taxon>Bombilactobacillus</taxon>
    </lineage>
</organism>
<dbReference type="STRING" id="1218492.JG30_00790"/>
<dbReference type="HOGENOM" id="CLU_036813_1_0_9"/>
<dbReference type="EMBL" id="JXJQ01000002">
    <property type="protein sequence ID" value="KJY63171.1"/>
    <property type="molecule type" value="Genomic_DNA"/>
</dbReference>
<dbReference type="PANTHER" id="PTHR31862">
    <property type="entry name" value="UPF0261 DOMAIN PROTEIN (AFU_ORTHOLOGUE AFUA_1G10120)"/>
    <property type="match status" value="1"/>
</dbReference>
<reference evidence="3 4" key="1">
    <citation type="submission" date="2015-01" db="EMBL/GenBank/DDBJ databases">
        <title>Comparative genomics of the lactic acid bacteria isolated from the honey bee gut.</title>
        <authorList>
            <person name="Ellegaard K.M."/>
            <person name="Tamarit D."/>
            <person name="Javelind E."/>
            <person name="Olofsson T."/>
            <person name="Andersson S.G."/>
            <person name="Vasquez A."/>
        </authorList>
    </citation>
    <scope>NUCLEOTIDE SEQUENCE [LARGE SCALE GENOMIC DNA]</scope>
    <source>
        <strain evidence="3 4">Bin4</strain>
    </source>
</reference>
<dbReference type="InterPro" id="IPR044122">
    <property type="entry name" value="UPF0261_N"/>
</dbReference>
<name>A0A0F4M020_9LACO</name>
<feature type="domain" description="UPF0261" evidence="2">
    <location>
        <begin position="183"/>
        <end position="400"/>
    </location>
</feature>
<dbReference type="Gene3D" id="3.40.50.12020">
    <property type="entry name" value="Uncharacterised protein family UPF0261, NN domain"/>
    <property type="match status" value="1"/>
</dbReference>
<dbReference type="CDD" id="cd15488">
    <property type="entry name" value="Tm-1-like"/>
    <property type="match status" value="1"/>
</dbReference>
<comment type="caution">
    <text evidence="3">The sequence shown here is derived from an EMBL/GenBank/DDBJ whole genome shotgun (WGS) entry which is preliminary data.</text>
</comment>
<dbReference type="NCBIfam" id="NF002674">
    <property type="entry name" value="PRK02399.1-2"/>
    <property type="match status" value="1"/>
</dbReference>
<dbReference type="InterPro" id="IPR008322">
    <property type="entry name" value="UPF0261"/>
</dbReference>
<dbReference type="PANTHER" id="PTHR31862:SF1">
    <property type="entry name" value="UPF0261 DOMAIN PROTEIN (AFU_ORTHOLOGUE AFUA_1G10120)"/>
    <property type="match status" value="1"/>
</dbReference>
<evidence type="ECO:0000313" key="3">
    <source>
        <dbReference type="EMBL" id="KJY63171.1"/>
    </source>
</evidence>
<evidence type="ECO:0000259" key="2">
    <source>
        <dbReference type="Pfam" id="PF23189"/>
    </source>
</evidence>
<dbReference type="AlphaFoldDB" id="A0A0F4M020"/>
<protein>
    <submittedName>
        <fullName evidence="3">Uncharacterized protein</fullName>
    </submittedName>
</protein>
<gene>
    <name evidence="3" type="ORF">JG30_00790</name>
</gene>
<dbReference type="Proteomes" id="UP000033558">
    <property type="component" value="Unassembled WGS sequence"/>
</dbReference>
<dbReference type="Pfam" id="PF23189">
    <property type="entry name" value="UPF0261_C"/>
    <property type="match status" value="1"/>
</dbReference>
<dbReference type="Gene3D" id="3.40.50.12030">
    <property type="entry name" value="Uncharacterised protein family UPF0261, NC domain"/>
    <property type="match status" value="1"/>
</dbReference>